<dbReference type="OrthoDB" id="5637at2"/>
<dbReference type="Proteomes" id="UP000249260">
    <property type="component" value="Unassembled WGS sequence"/>
</dbReference>
<dbReference type="RefSeq" id="WP_112882237.1">
    <property type="nucleotide sequence ID" value="NZ_QLUW01000002.1"/>
</dbReference>
<feature type="domain" description="DUF3298" evidence="1">
    <location>
        <begin position="740"/>
        <end position="814"/>
    </location>
</feature>
<dbReference type="InterPro" id="IPR037126">
    <property type="entry name" value="PdaC/RsiV-like_sf"/>
</dbReference>
<dbReference type="AlphaFoldDB" id="A0A328U1S7"/>
<dbReference type="Gene3D" id="3.90.640.20">
    <property type="entry name" value="Heat-shock cognate protein, ATPase"/>
    <property type="match status" value="1"/>
</dbReference>
<dbReference type="Pfam" id="PF14903">
    <property type="entry name" value="WG_beta_rep"/>
    <property type="match status" value="4"/>
</dbReference>
<comment type="caution">
    <text evidence="2">The sequence shown here is derived from an EMBL/GenBank/DDBJ whole genome shotgun (WGS) entry which is preliminary data.</text>
</comment>
<reference evidence="2 3" key="1">
    <citation type="submission" date="2018-06" db="EMBL/GenBank/DDBJ databases">
        <title>Paenibacillus montanisoli sp. nov., isolated from mountain area soil.</title>
        <authorList>
            <person name="Wu M."/>
        </authorList>
    </citation>
    <scope>NUCLEOTIDE SEQUENCE [LARGE SCALE GENOMIC DNA]</scope>
    <source>
        <strain evidence="2 3">RA17</strain>
    </source>
</reference>
<dbReference type="EMBL" id="QLUW01000002">
    <property type="protein sequence ID" value="RAP76012.1"/>
    <property type="molecule type" value="Genomic_DNA"/>
</dbReference>
<dbReference type="InterPro" id="IPR021729">
    <property type="entry name" value="DUF3298"/>
</dbReference>
<protein>
    <recommendedName>
        <fullName evidence="1">DUF3298 domain-containing protein</fullName>
    </recommendedName>
</protein>
<proteinExistence type="predicted"/>
<name>A0A328U1S7_9BACL</name>
<accession>A0A328U1S7</accession>
<dbReference type="Gene3D" id="3.30.565.40">
    <property type="entry name" value="Fervidobacterium nodosum Rt17-B1 like"/>
    <property type="match status" value="1"/>
</dbReference>
<gene>
    <name evidence="2" type="ORF">DL346_11340</name>
</gene>
<evidence type="ECO:0000313" key="3">
    <source>
        <dbReference type="Proteomes" id="UP000249260"/>
    </source>
</evidence>
<evidence type="ECO:0000313" key="2">
    <source>
        <dbReference type="EMBL" id="RAP76012.1"/>
    </source>
</evidence>
<dbReference type="InterPro" id="IPR032774">
    <property type="entry name" value="WG_beta_rep"/>
</dbReference>
<dbReference type="PANTHER" id="PTHR37841">
    <property type="entry name" value="GLR2918 PROTEIN"/>
    <property type="match status" value="1"/>
</dbReference>
<dbReference type="Pfam" id="PF11738">
    <property type="entry name" value="DUF3298"/>
    <property type="match status" value="1"/>
</dbReference>
<organism evidence="2 3">
    <name type="scientific">Paenibacillus montanisoli</name>
    <dbReference type="NCBI Taxonomy" id="2081970"/>
    <lineage>
        <taxon>Bacteria</taxon>
        <taxon>Bacillati</taxon>
        <taxon>Bacillota</taxon>
        <taxon>Bacilli</taxon>
        <taxon>Bacillales</taxon>
        <taxon>Paenibacillaceae</taxon>
        <taxon>Paenibacillus</taxon>
    </lineage>
</organism>
<evidence type="ECO:0000259" key="1">
    <source>
        <dbReference type="Pfam" id="PF11738"/>
    </source>
</evidence>
<keyword evidence="3" id="KW-1185">Reference proteome</keyword>
<sequence length="832" mass="93478">MAANEQQLVQIALANMPSGAELMLINPSAAYAAVCAADLNGDRMQEIAAVYRFRSQLHLMVLQARNGVWEKAAEAKGPGYGVSRLTVMPVLRAGRNNLIVGWQLNEQWSKLSVYEWSKEGLRDVAPSGMSYSYLDAIDMPGDNGQDGKAELALWLQNSGESYRIEVLRWQGGAFVPAQDVYSYYFPHVVRYYERLVWQYPQYPLYWYCLADAQYRAGSPEPALVSVHQALAFAQPTRETLLELEQNIRDVLEPVRSQRVVELFPASLKTVDGMKWGYIDSKGSMAIPPRFDDASDFQDNDLAVVAENRKYGVINASAQYVVPPKYDSIGQFSEHRAAVIDHQGFKLINESGTVLTNRAYPYIADMKGGRAVFNDTVKDSSGQDTSKYGYLDLQGNPVISAQFEEANDFRDNQALVKVKDNEYALIGPDGRKIHTYSPYMVVGPPGDGLLSFVKEAGGKAGYMDERGNVVIQPAYSTAMPFEDGRAIVNTSEDYRNNYGVINKQGTYIVKPEYNDVRNLGSGRFALGRAINKDQPYLGSNFAIADWDGRLLTDFVYTDVFDYKDGVASASDGKQTYFIDTSGKPAPGFPRVDGSGILTLEHGGLIKSYVDLRLSYLDRAGRVVWQQNTVIPLKQPYYVKEEKYKPNRDYLVYYPQVEGMSDEAAKRSVNTKLREMSQVKPIPPDTKLEYSYTGDFEVAFFKQQLLELELIGYNYPFGAAHGMPTRVYAIIDLSTGRMYALKDLFKPGSDYVKVLSDIVGKQIKEDPQYSYVFPDAYKGIRPDQPFYVTEDALHLYFEPYEIAPYAAGFPTFTIPFAEIRSIIDTDGAFWRSFH</sequence>
<dbReference type="PANTHER" id="PTHR37841:SF1">
    <property type="entry name" value="DUF3298 DOMAIN-CONTAINING PROTEIN"/>
    <property type="match status" value="1"/>
</dbReference>